<gene>
    <name evidence="3" type="ORF">F8C82_01285</name>
</gene>
<evidence type="ECO:0000313" key="4">
    <source>
        <dbReference type="Proteomes" id="UP000484164"/>
    </source>
</evidence>
<dbReference type="InterPro" id="IPR015393">
    <property type="entry name" value="DUF1972"/>
</dbReference>
<sequence>MRIGIIGSRGIPNRYGGFEELAEQLSVRLVKMGHSVFVYNGHRHPYANKEFKGVRIIHKYDPEHRFGTVGQFIYDFNQIFDAHWRQFDVILQLGYTSSGIWQWMLPKSARIVTNMDGLEWKRSKYNKLTQKFLLRSERWAARHSHLMVGDNIAIEKYLHDKFGGQAVFIPYGADILKSPNPAVLEPYSIQPGEYNLLIARMEPENHIREILSGVKYAASQRITLVMGNLDTKYGQELIRDFKDARIRFLNAEYNKEIVDNLRHHCHLYFHGHSVGGTNPSLLEAMACGATIVAHDNPFNRSVTDENAYYFSNSDEVSHWIDTVEKDDKTLQMIKRNTNAIREKYNWKSIAEQYELVFSQVRI</sequence>
<organism evidence="3 4">
    <name type="scientific">Phaeocystidibacter marisrubri</name>
    <dbReference type="NCBI Taxonomy" id="1577780"/>
    <lineage>
        <taxon>Bacteria</taxon>
        <taxon>Pseudomonadati</taxon>
        <taxon>Bacteroidota</taxon>
        <taxon>Flavobacteriia</taxon>
        <taxon>Flavobacteriales</taxon>
        <taxon>Phaeocystidibacteraceae</taxon>
        <taxon>Phaeocystidibacter</taxon>
    </lineage>
</organism>
<reference evidence="3 4" key="1">
    <citation type="submission" date="2019-10" db="EMBL/GenBank/DDBJ databases">
        <title>Genome sequence of Phaeocystidibacter marisrubri JCM30614 (type strain).</title>
        <authorList>
            <person name="Bowman J.P."/>
        </authorList>
    </citation>
    <scope>NUCLEOTIDE SEQUENCE [LARGE SCALE GENOMIC DNA]</scope>
    <source>
        <strain evidence="3 4">JCM 30614</strain>
    </source>
</reference>
<accession>A0A6L3ZGV3</accession>
<comment type="caution">
    <text evidence="3">The sequence shown here is derived from an EMBL/GenBank/DDBJ whole genome shotgun (WGS) entry which is preliminary data.</text>
</comment>
<evidence type="ECO:0000259" key="1">
    <source>
        <dbReference type="Pfam" id="PF00534"/>
    </source>
</evidence>
<dbReference type="EMBL" id="WBVQ01000001">
    <property type="protein sequence ID" value="KAB2817057.1"/>
    <property type="molecule type" value="Genomic_DNA"/>
</dbReference>
<evidence type="ECO:0000313" key="3">
    <source>
        <dbReference type="EMBL" id="KAB2817057.1"/>
    </source>
</evidence>
<evidence type="ECO:0000259" key="2">
    <source>
        <dbReference type="Pfam" id="PF09314"/>
    </source>
</evidence>
<protein>
    <submittedName>
        <fullName evidence="3">Glycosyltransferase family 1 protein</fullName>
    </submittedName>
</protein>
<dbReference type="OrthoDB" id="9792269at2"/>
<dbReference type="GO" id="GO:0016757">
    <property type="term" value="F:glycosyltransferase activity"/>
    <property type="evidence" value="ECO:0007669"/>
    <property type="project" value="InterPro"/>
</dbReference>
<name>A0A6L3ZGV3_9FLAO</name>
<dbReference type="Proteomes" id="UP000484164">
    <property type="component" value="Unassembled WGS sequence"/>
</dbReference>
<keyword evidence="3" id="KW-0808">Transferase</keyword>
<feature type="domain" description="Glycosyl transferase family 1" evidence="1">
    <location>
        <begin position="198"/>
        <end position="337"/>
    </location>
</feature>
<dbReference type="InterPro" id="IPR001296">
    <property type="entry name" value="Glyco_trans_1"/>
</dbReference>
<keyword evidence="4" id="KW-1185">Reference proteome</keyword>
<dbReference type="SUPFAM" id="SSF53756">
    <property type="entry name" value="UDP-Glycosyltransferase/glycogen phosphorylase"/>
    <property type="match status" value="1"/>
</dbReference>
<dbReference type="RefSeq" id="WP_151691628.1">
    <property type="nucleotide sequence ID" value="NZ_BMGX01000002.1"/>
</dbReference>
<dbReference type="Pfam" id="PF09314">
    <property type="entry name" value="DUF1972"/>
    <property type="match status" value="1"/>
</dbReference>
<dbReference type="Pfam" id="PF00534">
    <property type="entry name" value="Glycos_transf_1"/>
    <property type="match status" value="1"/>
</dbReference>
<proteinExistence type="predicted"/>
<dbReference type="PANTHER" id="PTHR12526">
    <property type="entry name" value="GLYCOSYLTRANSFERASE"/>
    <property type="match status" value="1"/>
</dbReference>
<feature type="domain" description="DUF1972" evidence="2">
    <location>
        <begin position="110"/>
        <end position="174"/>
    </location>
</feature>
<dbReference type="AlphaFoldDB" id="A0A6L3ZGV3"/>
<dbReference type="Gene3D" id="3.40.50.2000">
    <property type="entry name" value="Glycogen Phosphorylase B"/>
    <property type="match status" value="2"/>
</dbReference>